<evidence type="ECO:0000256" key="5">
    <source>
        <dbReference type="SAM" id="MobiDB-lite"/>
    </source>
</evidence>
<dbReference type="InterPro" id="IPR036661">
    <property type="entry name" value="Luciferase-like_sf"/>
</dbReference>
<feature type="domain" description="Luciferase-like" evidence="6">
    <location>
        <begin position="23"/>
        <end position="275"/>
    </location>
</feature>
<gene>
    <name evidence="7" type="ordered locus">Isova_2135</name>
</gene>
<evidence type="ECO:0000313" key="8">
    <source>
        <dbReference type="Proteomes" id="UP000009236"/>
    </source>
</evidence>
<dbReference type="PANTHER" id="PTHR42847:SF4">
    <property type="entry name" value="ALKANESULFONATE MONOOXYGENASE-RELATED"/>
    <property type="match status" value="1"/>
</dbReference>
<dbReference type="Proteomes" id="UP000009236">
    <property type="component" value="Chromosome"/>
</dbReference>
<dbReference type="Pfam" id="PF00296">
    <property type="entry name" value="Bac_luciferase"/>
    <property type="match status" value="1"/>
</dbReference>
<dbReference type="AlphaFoldDB" id="F6FQ55"/>
<dbReference type="STRING" id="743718.Isova_2135"/>
<reference evidence="7 8" key="1">
    <citation type="submission" date="2011-05" db="EMBL/GenBank/DDBJ databases">
        <title>Complete sequence of Isoptericola variabilis 225.</title>
        <authorList>
            <consortium name="US DOE Joint Genome Institute"/>
            <person name="Lucas S."/>
            <person name="Han J."/>
            <person name="Lapidus A."/>
            <person name="Cheng J.-F."/>
            <person name="Goodwin L."/>
            <person name="Pitluck S."/>
            <person name="Peters L."/>
            <person name="Mikhailova N."/>
            <person name="Zeytun A."/>
            <person name="Han C."/>
            <person name="Tapia R."/>
            <person name="Land M."/>
            <person name="Hauser L."/>
            <person name="Kyrpides N."/>
            <person name="Ivanova N."/>
            <person name="Pagani I."/>
            <person name="Siebers A."/>
            <person name="Allgaier M."/>
            <person name="Thelen M."/>
            <person name="Hugenholtz P."/>
            <person name="Gladden J."/>
            <person name="Woyke T."/>
        </authorList>
    </citation>
    <scope>NUCLEOTIDE SEQUENCE [LARGE SCALE GENOMIC DNA]</scope>
    <source>
        <strain evidence="8">225</strain>
    </source>
</reference>
<dbReference type="InterPro" id="IPR050172">
    <property type="entry name" value="SsuD_RutA_monooxygenase"/>
</dbReference>
<dbReference type="KEGG" id="iva:Isova_2135"/>
<dbReference type="InterPro" id="IPR011251">
    <property type="entry name" value="Luciferase-like_dom"/>
</dbReference>
<dbReference type="Gene3D" id="3.20.20.30">
    <property type="entry name" value="Luciferase-like domain"/>
    <property type="match status" value="1"/>
</dbReference>
<dbReference type="EMBL" id="CP002810">
    <property type="protein sequence ID" value="AEG44861.1"/>
    <property type="molecule type" value="Genomic_DNA"/>
</dbReference>
<evidence type="ECO:0000259" key="6">
    <source>
        <dbReference type="Pfam" id="PF00296"/>
    </source>
</evidence>
<name>F6FQ55_ISOV2</name>
<evidence type="ECO:0000256" key="4">
    <source>
        <dbReference type="ARBA" id="ARBA00023033"/>
    </source>
</evidence>
<dbReference type="SUPFAM" id="SSF51679">
    <property type="entry name" value="Bacterial luciferase-like"/>
    <property type="match status" value="1"/>
</dbReference>
<accession>F6FQ55</accession>
<dbReference type="eggNOG" id="COG2141">
    <property type="taxonomic scope" value="Bacteria"/>
</dbReference>
<protein>
    <submittedName>
        <fullName evidence="7">Luciferase-like, subgroup</fullName>
    </submittedName>
</protein>
<keyword evidence="3" id="KW-0560">Oxidoreductase</keyword>
<dbReference type="GO" id="GO:0046306">
    <property type="term" value="P:alkanesulfonate catabolic process"/>
    <property type="evidence" value="ECO:0007669"/>
    <property type="project" value="TreeGrafter"/>
</dbReference>
<evidence type="ECO:0000256" key="2">
    <source>
        <dbReference type="ARBA" id="ARBA00022643"/>
    </source>
</evidence>
<feature type="region of interest" description="Disordered" evidence="5">
    <location>
        <begin position="289"/>
        <end position="308"/>
    </location>
</feature>
<keyword evidence="8" id="KW-1185">Reference proteome</keyword>
<organism evidence="8">
    <name type="scientific">Isoptericola variabilis (strain 225)</name>
    <dbReference type="NCBI Taxonomy" id="743718"/>
    <lineage>
        <taxon>Bacteria</taxon>
        <taxon>Bacillati</taxon>
        <taxon>Actinomycetota</taxon>
        <taxon>Actinomycetes</taxon>
        <taxon>Micrococcales</taxon>
        <taxon>Promicromonosporaceae</taxon>
        <taxon>Isoptericola</taxon>
    </lineage>
</organism>
<dbReference type="GO" id="GO:0008726">
    <property type="term" value="F:alkanesulfonate monooxygenase activity"/>
    <property type="evidence" value="ECO:0007669"/>
    <property type="project" value="TreeGrafter"/>
</dbReference>
<evidence type="ECO:0000313" key="7">
    <source>
        <dbReference type="EMBL" id="AEG44861.1"/>
    </source>
</evidence>
<proteinExistence type="predicted"/>
<dbReference type="PANTHER" id="PTHR42847">
    <property type="entry name" value="ALKANESULFONATE MONOOXYGENASE"/>
    <property type="match status" value="1"/>
</dbReference>
<keyword evidence="4" id="KW-0503">Monooxygenase</keyword>
<dbReference type="HOGENOM" id="CLU_027853_7_3_11"/>
<keyword evidence="2" id="KW-0288">FMN</keyword>
<evidence type="ECO:0000256" key="1">
    <source>
        <dbReference type="ARBA" id="ARBA00022630"/>
    </source>
</evidence>
<keyword evidence="1" id="KW-0285">Flavoprotein</keyword>
<evidence type="ECO:0000256" key="3">
    <source>
        <dbReference type="ARBA" id="ARBA00023002"/>
    </source>
</evidence>
<sequence length="308" mass="33534">MGFRLSSGAVSAPRVASTAFHDDTWGEASFGTPAQHVRLAQECEEHGWDGFFTWDAISMDEPGFDTMATWDPFGVLAGAAAVTERITLGAMVFALPRHRPWELAQRALTVDHLSGGRLVLPVGVGVPSEWGFTSVPGAPTELRDRAAVLDDVLAWLKRSWSGETFSYEGERLRTGDFTFPVAPVRGHIPVWPVAVWDAARPPLKSLLRALRWDGMMPQVRGESPEDAEAGPEAMRELVAWIAEQRGPDAGPFEVVAQGRLDADGGKAAAQARAMAEAGATWWIESWWDPSTSTPEGLLEKVRQGPPRL</sequence>